<dbReference type="STRING" id="97481.SAMN05444853_11258"/>
<evidence type="ECO:0000313" key="2">
    <source>
        <dbReference type="EMBL" id="SEM32469.1"/>
    </source>
</evidence>
<feature type="domain" description="AntA/AntB antirepressor" evidence="1">
    <location>
        <begin position="27"/>
        <end position="97"/>
    </location>
</feature>
<proteinExistence type="predicted"/>
<dbReference type="InterPro" id="IPR013557">
    <property type="entry name" value="AntA/B_antirep"/>
</dbReference>
<gene>
    <name evidence="2" type="ORF">SAMN05444853_11258</name>
</gene>
<dbReference type="OrthoDB" id="79831at2"/>
<dbReference type="EMBL" id="FOBN01000012">
    <property type="protein sequence ID" value="SEM32469.1"/>
    <property type="molecule type" value="Genomic_DNA"/>
</dbReference>
<dbReference type="Proteomes" id="UP000198883">
    <property type="component" value="Unassembled WGS sequence"/>
</dbReference>
<organism evidence="2 3">
    <name type="scientific">Phocoenobacter skyensis</name>
    <dbReference type="NCBI Taxonomy" id="97481"/>
    <lineage>
        <taxon>Bacteria</taxon>
        <taxon>Pseudomonadati</taxon>
        <taxon>Pseudomonadota</taxon>
        <taxon>Gammaproteobacteria</taxon>
        <taxon>Pasteurellales</taxon>
        <taxon>Pasteurellaceae</taxon>
        <taxon>Phocoenobacter</taxon>
    </lineage>
</organism>
<dbReference type="AlphaFoldDB" id="A0A1H7XHE5"/>
<sequence>MNSLTNPLQGFLPVTQDYHQGIAVQYVNARDLHSFLESKQEFANWIKNNIKLYGFKKNADYFLLDKFVKQTGRGGHNKIEYKITLSMAKELAMVERNKQGKLARQYFIQCEEALSQISPGTTEELRKQWLIERQATKTAYQRMCEALYKHRQRQGKITNPCHYSNEANLINRIVLDMPPVKWKQANNITDDKDLRSHFNAEQLSKVEYLENANGFLLDDNQPFNIRKAKLKTMLNNRFIGA</sequence>
<dbReference type="PANTHER" id="PTHR36180">
    <property type="entry name" value="DNA-BINDING PROTEIN-RELATED-RELATED"/>
    <property type="match status" value="1"/>
</dbReference>
<dbReference type="GeneID" id="83544066"/>
<evidence type="ECO:0000313" key="3">
    <source>
        <dbReference type="Proteomes" id="UP000198883"/>
    </source>
</evidence>
<reference evidence="3" key="1">
    <citation type="submission" date="2016-10" db="EMBL/GenBank/DDBJ databases">
        <authorList>
            <person name="Varghese N."/>
            <person name="Submissions S."/>
        </authorList>
    </citation>
    <scope>NUCLEOTIDE SEQUENCE [LARGE SCALE GENOMIC DNA]</scope>
    <source>
        <strain evidence="3">DSM 24204</strain>
    </source>
</reference>
<protein>
    <submittedName>
        <fullName evidence="2">Phage anti-repressor protein</fullName>
    </submittedName>
</protein>
<evidence type="ECO:0000259" key="1">
    <source>
        <dbReference type="Pfam" id="PF08346"/>
    </source>
</evidence>
<accession>A0A1H7XHE5</accession>
<dbReference type="Pfam" id="PF08346">
    <property type="entry name" value="AntA"/>
    <property type="match status" value="1"/>
</dbReference>
<dbReference type="RefSeq" id="WP_090921825.1">
    <property type="nucleotide sequence ID" value="NZ_CP016180.1"/>
</dbReference>
<dbReference type="PANTHER" id="PTHR36180:SF1">
    <property type="entry name" value="ANTA_ANTB ANTIREPRESSOR DOMAIN-CONTAINING PROTEIN"/>
    <property type="match status" value="1"/>
</dbReference>
<name>A0A1H7XHE5_9PAST</name>